<evidence type="ECO:0000259" key="1">
    <source>
        <dbReference type="Pfam" id="PF01636"/>
    </source>
</evidence>
<dbReference type="Gene3D" id="3.90.1200.10">
    <property type="match status" value="1"/>
</dbReference>
<dbReference type="AlphaFoldDB" id="A0A951Q279"/>
<protein>
    <submittedName>
        <fullName evidence="2">Phosphotransferase</fullName>
    </submittedName>
</protein>
<evidence type="ECO:0000313" key="3">
    <source>
        <dbReference type="Proteomes" id="UP000715781"/>
    </source>
</evidence>
<dbReference type="EMBL" id="JAHHHN010000023">
    <property type="protein sequence ID" value="MBW4564579.1"/>
    <property type="molecule type" value="Genomic_DNA"/>
</dbReference>
<sequence length="299" mass="33072">MSPDNANRTALTARAVAAAVSVASAYGVKVEAPQVLNNAYSVRVYLHPAPIVARVSTVTAVLRSPIESWLAREISVAKFLASQVAPVIAPSDHLPAIPHQHDGLFMTFWHYVQPISDSLPDPKIIGRMLAELHALLHDYPDDLPLLAPPLNDIPRGLERLKQAGNILTTSDLTLLQETYDRLLPQLTTDQLQPLHGDANALNLIPTAEGWLWNDFEDTCRGHVAWDLINLDDAGKSAYPNAPDSTVLEPYIKMRQLHAIVWVYALLSEFPDWAVHAKVMLNNLRDAQAPSQRIEPIPRN</sequence>
<organism evidence="2 3">
    <name type="scientific">Mojavia pulchra JT2-VF2</name>
    <dbReference type="NCBI Taxonomy" id="287848"/>
    <lineage>
        <taxon>Bacteria</taxon>
        <taxon>Bacillati</taxon>
        <taxon>Cyanobacteriota</taxon>
        <taxon>Cyanophyceae</taxon>
        <taxon>Nostocales</taxon>
        <taxon>Nostocaceae</taxon>
    </lineage>
</organism>
<dbReference type="Pfam" id="PF01636">
    <property type="entry name" value="APH"/>
    <property type="match status" value="1"/>
</dbReference>
<proteinExistence type="predicted"/>
<gene>
    <name evidence="2" type="ORF">KME32_26310</name>
</gene>
<dbReference type="SUPFAM" id="SSF56112">
    <property type="entry name" value="Protein kinase-like (PK-like)"/>
    <property type="match status" value="1"/>
</dbReference>
<reference evidence="2" key="1">
    <citation type="submission" date="2021-05" db="EMBL/GenBank/DDBJ databases">
        <authorList>
            <person name="Pietrasiak N."/>
            <person name="Ward R."/>
            <person name="Stajich J.E."/>
            <person name="Kurbessoian T."/>
        </authorList>
    </citation>
    <scope>NUCLEOTIDE SEQUENCE</scope>
    <source>
        <strain evidence="2">JT2-VF2</strain>
    </source>
</reference>
<dbReference type="InterPro" id="IPR002575">
    <property type="entry name" value="Aminoglycoside_PTrfase"/>
</dbReference>
<name>A0A951Q279_9NOST</name>
<feature type="domain" description="Aminoglycoside phosphotransferase" evidence="1">
    <location>
        <begin position="70"/>
        <end position="231"/>
    </location>
</feature>
<reference evidence="2" key="2">
    <citation type="journal article" date="2022" name="Microbiol. Resour. Announc.">
        <title>Metagenome Sequencing to Explore Phylogenomics of Terrestrial Cyanobacteria.</title>
        <authorList>
            <person name="Ward R.D."/>
            <person name="Stajich J.E."/>
            <person name="Johansen J.R."/>
            <person name="Huntemann M."/>
            <person name="Clum A."/>
            <person name="Foster B."/>
            <person name="Foster B."/>
            <person name="Roux S."/>
            <person name="Palaniappan K."/>
            <person name="Varghese N."/>
            <person name="Mukherjee S."/>
            <person name="Reddy T.B.K."/>
            <person name="Daum C."/>
            <person name="Copeland A."/>
            <person name="Chen I.A."/>
            <person name="Ivanova N.N."/>
            <person name="Kyrpides N.C."/>
            <person name="Shapiro N."/>
            <person name="Eloe-Fadrosh E.A."/>
            <person name="Pietrasiak N."/>
        </authorList>
    </citation>
    <scope>NUCLEOTIDE SEQUENCE</scope>
    <source>
        <strain evidence="2">JT2-VF2</strain>
    </source>
</reference>
<dbReference type="Proteomes" id="UP000715781">
    <property type="component" value="Unassembled WGS sequence"/>
</dbReference>
<comment type="caution">
    <text evidence="2">The sequence shown here is derived from an EMBL/GenBank/DDBJ whole genome shotgun (WGS) entry which is preliminary data.</text>
</comment>
<dbReference type="InterPro" id="IPR011009">
    <property type="entry name" value="Kinase-like_dom_sf"/>
</dbReference>
<evidence type="ECO:0000313" key="2">
    <source>
        <dbReference type="EMBL" id="MBW4564579.1"/>
    </source>
</evidence>
<accession>A0A951Q279</accession>